<dbReference type="EnsemblMetazoa" id="XM_022797367">
    <property type="protein sequence ID" value="XP_022653102"/>
    <property type="gene ID" value="LOC111246943"/>
</dbReference>
<feature type="compositionally biased region" description="Basic and acidic residues" evidence="5">
    <location>
        <begin position="320"/>
        <end position="330"/>
    </location>
</feature>
<dbReference type="OrthoDB" id="429427at2759"/>
<feature type="region of interest" description="Disordered" evidence="5">
    <location>
        <begin position="468"/>
        <end position="539"/>
    </location>
</feature>
<evidence type="ECO:0000259" key="6">
    <source>
        <dbReference type="Pfam" id="PF07842"/>
    </source>
</evidence>
<evidence type="ECO:0000256" key="4">
    <source>
        <dbReference type="SAM" id="Coils"/>
    </source>
</evidence>
<dbReference type="RefSeq" id="XP_022653102.1">
    <property type="nucleotide sequence ID" value="XM_022797367.1"/>
</dbReference>
<accession>A0A7M7JLI8</accession>
<feature type="domain" description="GCF C-terminal" evidence="6">
    <location>
        <begin position="563"/>
        <end position="629"/>
    </location>
</feature>
<feature type="compositionally biased region" description="Polar residues" evidence="5">
    <location>
        <begin position="101"/>
        <end position="118"/>
    </location>
</feature>
<dbReference type="KEGG" id="vde:111246943"/>
<feature type="compositionally biased region" description="Basic and acidic residues" evidence="5">
    <location>
        <begin position="79"/>
        <end position="100"/>
    </location>
</feature>
<dbReference type="GO" id="GO:0003677">
    <property type="term" value="F:DNA binding"/>
    <property type="evidence" value="ECO:0007669"/>
    <property type="project" value="InterPro"/>
</dbReference>
<dbReference type="InterPro" id="IPR022783">
    <property type="entry name" value="GCFC_dom"/>
</dbReference>
<feature type="compositionally biased region" description="Acidic residues" evidence="5">
    <location>
        <begin position="271"/>
        <end position="280"/>
    </location>
</feature>
<reference evidence="7" key="1">
    <citation type="submission" date="2021-01" db="UniProtKB">
        <authorList>
            <consortium name="EnsemblMetazoa"/>
        </authorList>
    </citation>
    <scope>IDENTIFICATION</scope>
</reference>
<comment type="subcellular location">
    <subcellularLocation>
        <location evidence="1">Nucleus</location>
    </subcellularLocation>
</comment>
<feature type="compositionally biased region" description="Basic and acidic residues" evidence="5">
    <location>
        <begin position="26"/>
        <end position="47"/>
    </location>
</feature>
<name>A0A7M7JLI8_VARDE</name>
<feature type="compositionally biased region" description="Basic and acidic residues" evidence="5">
    <location>
        <begin position="468"/>
        <end position="484"/>
    </location>
</feature>
<feature type="region of interest" description="Disordered" evidence="5">
    <location>
        <begin position="224"/>
        <end position="368"/>
    </location>
</feature>
<evidence type="ECO:0000256" key="3">
    <source>
        <dbReference type="ARBA" id="ARBA00023242"/>
    </source>
</evidence>
<dbReference type="OMA" id="MKNICLW"/>
<dbReference type="GO" id="GO:0000398">
    <property type="term" value="P:mRNA splicing, via spliceosome"/>
    <property type="evidence" value="ECO:0007669"/>
    <property type="project" value="InterPro"/>
</dbReference>
<evidence type="ECO:0000256" key="1">
    <source>
        <dbReference type="ARBA" id="ARBA00004123"/>
    </source>
</evidence>
<protein>
    <recommendedName>
        <fullName evidence="6">GCF C-terminal domain-containing protein</fullName>
    </recommendedName>
</protein>
<feature type="compositionally biased region" description="Low complexity" evidence="5">
    <location>
        <begin position="249"/>
        <end position="259"/>
    </location>
</feature>
<evidence type="ECO:0000313" key="8">
    <source>
        <dbReference type="Proteomes" id="UP000594260"/>
    </source>
</evidence>
<feature type="coiled-coil region" evidence="4">
    <location>
        <begin position="377"/>
        <end position="432"/>
    </location>
</feature>
<keyword evidence="3" id="KW-0539">Nucleus</keyword>
<dbReference type="InterPro" id="IPR012890">
    <property type="entry name" value="GCFC2-like"/>
</dbReference>
<dbReference type="FunCoup" id="A0A7M7JLI8">
    <property type="interactions" value="1868"/>
</dbReference>
<dbReference type="RefSeq" id="XP_022653101.1">
    <property type="nucleotide sequence ID" value="XM_022797366.1"/>
</dbReference>
<dbReference type="GO" id="GO:0005634">
    <property type="term" value="C:nucleus"/>
    <property type="evidence" value="ECO:0007669"/>
    <property type="project" value="UniProtKB-SubCell"/>
</dbReference>
<dbReference type="InParanoid" id="A0A7M7JLI8"/>
<feature type="compositionally biased region" description="Basic and acidic residues" evidence="5">
    <location>
        <begin position="235"/>
        <end position="248"/>
    </location>
</feature>
<evidence type="ECO:0000256" key="2">
    <source>
        <dbReference type="ARBA" id="ARBA00010801"/>
    </source>
</evidence>
<evidence type="ECO:0000313" key="7">
    <source>
        <dbReference type="EnsemblMetazoa" id="XP_022653101"/>
    </source>
</evidence>
<dbReference type="Proteomes" id="UP000594260">
    <property type="component" value="Unplaced"/>
</dbReference>
<comment type="similarity">
    <text evidence="2">Belongs to the GCF family.</text>
</comment>
<evidence type="ECO:0000256" key="5">
    <source>
        <dbReference type="SAM" id="MobiDB-lite"/>
    </source>
</evidence>
<dbReference type="AlphaFoldDB" id="A0A7M7JLI8"/>
<dbReference type="PANTHER" id="PTHR12214">
    <property type="entry name" value="GC-RICH SEQUENCE DNA-BINDING FACTOR"/>
    <property type="match status" value="1"/>
</dbReference>
<feature type="region of interest" description="Disordered" evidence="5">
    <location>
        <begin position="1"/>
        <end position="58"/>
    </location>
</feature>
<feature type="region of interest" description="Disordered" evidence="5">
    <location>
        <begin position="79"/>
        <end position="142"/>
    </location>
</feature>
<keyword evidence="4" id="KW-0175">Coiled coil</keyword>
<dbReference type="PANTHER" id="PTHR12214:SF0">
    <property type="entry name" value="LD29489P"/>
    <property type="match status" value="1"/>
</dbReference>
<organism evidence="7 8">
    <name type="scientific">Varroa destructor</name>
    <name type="common">Honeybee mite</name>
    <dbReference type="NCBI Taxonomy" id="109461"/>
    <lineage>
        <taxon>Eukaryota</taxon>
        <taxon>Metazoa</taxon>
        <taxon>Ecdysozoa</taxon>
        <taxon>Arthropoda</taxon>
        <taxon>Chelicerata</taxon>
        <taxon>Arachnida</taxon>
        <taxon>Acari</taxon>
        <taxon>Parasitiformes</taxon>
        <taxon>Mesostigmata</taxon>
        <taxon>Gamasina</taxon>
        <taxon>Dermanyssoidea</taxon>
        <taxon>Varroidae</taxon>
        <taxon>Varroa</taxon>
    </lineage>
</organism>
<feature type="compositionally biased region" description="Basic residues" evidence="5">
    <location>
        <begin position="1"/>
        <end position="15"/>
    </location>
</feature>
<sequence length="857" mass="98094">MSMFRKPNRKVRQRLAHSDSEDEESHDCLLKTREERKKEKDKDDRASNTKTLLSFGVGDEEAEGGEVFKVKKSSYSRRIAKELEKERKERKRKDDSKNNEQDQNPLDGQLSAMVQSSDADGRDEGSGTPAGSMIVREIPLSTSDIDIRVKNTDFKVLNSEELESVKAEMKTDIYERDAESGGSDGESFNGRQRTGTGPRPNRDRVSKVFERGAIPDAATIFALKKQRQQAAAGRRGADEFIPLKEHNNSNDNFSQNNNNPLSEGRRLRDGSEDDDDDSVGEEGRVNFSDIRSGKRDDMMRQALSGSRAGAAAPDDNNPDETDRWEKEQIRKGVATLSSAQDFSRSPSPNPEDRDRVSALPPVHIPTDKSNMTITSIVDRVRNRLETVQEIMERSQRQRSSTDTELTVCVETIQRLEKEMPRLEKAFRFYQEMRTYSMDLIECFDSKMPIINALEGRLLSALAQRAEKRMDRRRQDVKDQAEEVRPGAIIDSAAKKRAREREGRRVRRKTARQTSGVAKHNEGVSSDDEEAETERRQLASHREQVLADGSHVFDDVHDDFSQLKIVLNQFENWKLYFNESYQEAYIPICVLKLVIPFVRLEMLAWNPLENPEAIEKYEWYKELLFYGQKVEDKDESDFSIIPKVVERAVLPKLSQYVERVWDPMSASETRNLVRCIRKLADDYPFGRKSKPLATLLGKVYVKLQTALQEDVFIPMATKEVVDNPLSPASQFFHRQFWNAVKLLQNILSWHGIISEKPLKELAIMGLLNRYLLFALQCTLLHKDAAERAETVGSMLPTAWLRLEAPGKPPELQMWAQYLQGLIRQLRSDYAPDTKIQSITRLHDSCSNVPYSDVILKKK</sequence>
<proteinExistence type="inferred from homology"/>
<dbReference type="Pfam" id="PF07842">
    <property type="entry name" value="GCFC"/>
    <property type="match status" value="2"/>
</dbReference>
<feature type="compositionally biased region" description="Polar residues" evidence="5">
    <location>
        <begin position="335"/>
        <end position="346"/>
    </location>
</feature>
<dbReference type="GeneID" id="111246943"/>
<feature type="region of interest" description="Disordered" evidence="5">
    <location>
        <begin position="173"/>
        <end position="206"/>
    </location>
</feature>
<feature type="domain" description="GCF C-terminal" evidence="6">
    <location>
        <begin position="639"/>
        <end position="769"/>
    </location>
</feature>
<keyword evidence="8" id="KW-1185">Reference proteome</keyword>
<dbReference type="EnsemblMetazoa" id="XM_022797366">
    <property type="protein sequence ID" value="XP_022653101"/>
    <property type="gene ID" value="LOC111246943"/>
</dbReference>